<comment type="caution">
    <text evidence="2">The sequence shown here is derived from an EMBL/GenBank/DDBJ whole genome shotgun (WGS) entry which is preliminary data.</text>
</comment>
<reference evidence="2 3" key="1">
    <citation type="submission" date="2020-10" db="EMBL/GenBank/DDBJ databases">
        <authorList>
            <person name="Castelo-Branco R."/>
            <person name="Eusebio N."/>
            <person name="Adriana R."/>
            <person name="Vieira A."/>
            <person name="Brugerolle De Fraissinette N."/>
            <person name="Rezende De Castro R."/>
            <person name="Schneider M.P."/>
            <person name="Vasconcelos V."/>
            <person name="Leao P.N."/>
        </authorList>
    </citation>
    <scope>NUCLEOTIDE SEQUENCE [LARGE SCALE GENOMIC DNA]</scope>
    <source>
        <strain evidence="2 3">LEGE 07299</strain>
    </source>
</reference>
<accession>A0ABR9TXN4</accession>
<gene>
    <name evidence="2" type="ORF">IQ229_09385</name>
</gene>
<feature type="region of interest" description="Disordered" evidence="1">
    <location>
        <begin position="30"/>
        <end position="60"/>
    </location>
</feature>
<proteinExistence type="predicted"/>
<evidence type="ECO:0000313" key="3">
    <source>
        <dbReference type="Proteomes" id="UP000647836"/>
    </source>
</evidence>
<dbReference type="EMBL" id="JADEXF010000243">
    <property type="protein sequence ID" value="MBE9105141.1"/>
    <property type="molecule type" value="Genomic_DNA"/>
</dbReference>
<keyword evidence="3" id="KW-1185">Reference proteome</keyword>
<organism evidence="2 3">
    <name type="scientific">Nostoc cf. edaphicum LEGE 07299</name>
    <dbReference type="NCBI Taxonomy" id="2777974"/>
    <lineage>
        <taxon>Bacteria</taxon>
        <taxon>Bacillati</taxon>
        <taxon>Cyanobacteriota</taxon>
        <taxon>Cyanophyceae</taxon>
        <taxon>Nostocales</taxon>
        <taxon>Nostocaceae</taxon>
        <taxon>Nostoc</taxon>
    </lineage>
</organism>
<dbReference type="Proteomes" id="UP000647836">
    <property type="component" value="Unassembled WGS sequence"/>
</dbReference>
<sequence>MIIPDIKTLTQALHERIESAARMLPLPEEDVAPAQESSSSETDVLENFPTRVYQTPGLQG</sequence>
<evidence type="ECO:0000313" key="2">
    <source>
        <dbReference type="EMBL" id="MBE9105141.1"/>
    </source>
</evidence>
<name>A0ABR9TXN4_9NOSO</name>
<evidence type="ECO:0000256" key="1">
    <source>
        <dbReference type="SAM" id="MobiDB-lite"/>
    </source>
</evidence>
<protein>
    <submittedName>
        <fullName evidence="2">Uncharacterized protein</fullName>
    </submittedName>
</protein>